<name>M5FQ36_DACPD</name>
<evidence type="ECO:0000313" key="1">
    <source>
        <dbReference type="EMBL" id="EJT97508.1"/>
    </source>
</evidence>
<accession>M5FQ36</accession>
<protein>
    <submittedName>
        <fullName evidence="1">Uncharacterized protein</fullName>
    </submittedName>
</protein>
<gene>
    <name evidence="1" type="ORF">DACRYDRAFT_111555</name>
</gene>
<organism evidence="1 2">
    <name type="scientific">Dacryopinax primogenitus (strain DJM 731)</name>
    <name type="common">Brown rot fungus</name>
    <dbReference type="NCBI Taxonomy" id="1858805"/>
    <lineage>
        <taxon>Eukaryota</taxon>
        <taxon>Fungi</taxon>
        <taxon>Dikarya</taxon>
        <taxon>Basidiomycota</taxon>
        <taxon>Agaricomycotina</taxon>
        <taxon>Dacrymycetes</taxon>
        <taxon>Dacrymycetales</taxon>
        <taxon>Dacrymycetaceae</taxon>
        <taxon>Dacryopinax</taxon>
    </lineage>
</organism>
<dbReference type="EMBL" id="JH795876">
    <property type="protein sequence ID" value="EJT97508.1"/>
    <property type="molecule type" value="Genomic_DNA"/>
</dbReference>
<dbReference type="GeneID" id="63684322"/>
<reference evidence="1 2" key="1">
    <citation type="journal article" date="2012" name="Science">
        <title>The Paleozoic origin of enzymatic lignin decomposition reconstructed from 31 fungal genomes.</title>
        <authorList>
            <person name="Floudas D."/>
            <person name="Binder M."/>
            <person name="Riley R."/>
            <person name="Barry K."/>
            <person name="Blanchette R.A."/>
            <person name="Henrissat B."/>
            <person name="Martinez A.T."/>
            <person name="Otillar R."/>
            <person name="Spatafora J.W."/>
            <person name="Yadav J.S."/>
            <person name="Aerts A."/>
            <person name="Benoit I."/>
            <person name="Boyd A."/>
            <person name="Carlson A."/>
            <person name="Copeland A."/>
            <person name="Coutinho P.M."/>
            <person name="de Vries R.P."/>
            <person name="Ferreira P."/>
            <person name="Findley K."/>
            <person name="Foster B."/>
            <person name="Gaskell J."/>
            <person name="Glotzer D."/>
            <person name="Gorecki P."/>
            <person name="Heitman J."/>
            <person name="Hesse C."/>
            <person name="Hori C."/>
            <person name="Igarashi K."/>
            <person name="Jurgens J.A."/>
            <person name="Kallen N."/>
            <person name="Kersten P."/>
            <person name="Kohler A."/>
            <person name="Kuees U."/>
            <person name="Kumar T.K.A."/>
            <person name="Kuo A."/>
            <person name="LaButti K."/>
            <person name="Larrondo L.F."/>
            <person name="Lindquist E."/>
            <person name="Ling A."/>
            <person name="Lombard V."/>
            <person name="Lucas S."/>
            <person name="Lundell T."/>
            <person name="Martin R."/>
            <person name="McLaughlin D.J."/>
            <person name="Morgenstern I."/>
            <person name="Morin E."/>
            <person name="Murat C."/>
            <person name="Nagy L.G."/>
            <person name="Nolan M."/>
            <person name="Ohm R.A."/>
            <person name="Patyshakuliyeva A."/>
            <person name="Rokas A."/>
            <person name="Ruiz-Duenas F.J."/>
            <person name="Sabat G."/>
            <person name="Salamov A."/>
            <person name="Samejima M."/>
            <person name="Schmutz J."/>
            <person name="Slot J.C."/>
            <person name="St John F."/>
            <person name="Stenlid J."/>
            <person name="Sun H."/>
            <person name="Sun S."/>
            <person name="Syed K."/>
            <person name="Tsang A."/>
            <person name="Wiebenga A."/>
            <person name="Young D."/>
            <person name="Pisabarro A."/>
            <person name="Eastwood D.C."/>
            <person name="Martin F."/>
            <person name="Cullen D."/>
            <person name="Grigoriev I.V."/>
            <person name="Hibbett D.S."/>
        </authorList>
    </citation>
    <scope>NUCLEOTIDE SEQUENCE [LARGE SCALE GENOMIC DNA]</scope>
    <source>
        <strain evidence="1 2">DJM-731 SS1</strain>
    </source>
</reference>
<sequence>MPRVWKCSVLEEWRRDIEKCLGVRRNVGNDDDVVVLGERIHIILTKVMFSDEGNPRTKAIDPSQEPRSHMHVVFPEKLLDGPTDMDVRSRQTSRVVFADLISAASRHAGTKVPTPVQVVNPFSRKMSPKRETAKVALGRCDIYVESRGVLHRGSAVLPAGGCLGLVGENQ</sequence>
<keyword evidence="2" id="KW-1185">Reference proteome</keyword>
<dbReference type="Proteomes" id="UP000030653">
    <property type="component" value="Unassembled WGS sequence"/>
</dbReference>
<dbReference type="HOGENOM" id="CLU_1570604_0_0_1"/>
<evidence type="ECO:0000313" key="2">
    <source>
        <dbReference type="Proteomes" id="UP000030653"/>
    </source>
</evidence>
<dbReference type="RefSeq" id="XP_040624406.1">
    <property type="nucleotide sequence ID" value="XM_040769260.1"/>
</dbReference>
<proteinExistence type="predicted"/>
<dbReference type="AlphaFoldDB" id="M5FQ36"/>